<gene>
    <name evidence="3" type="ORF">KIH39_20025</name>
</gene>
<dbReference type="EMBL" id="CP074694">
    <property type="protein sequence ID" value="QVL31116.1"/>
    <property type="molecule type" value="Genomic_DNA"/>
</dbReference>
<evidence type="ECO:0000259" key="2">
    <source>
        <dbReference type="Pfam" id="PF12850"/>
    </source>
</evidence>
<protein>
    <submittedName>
        <fullName evidence="3">Metallophosphoesterase family protein</fullName>
    </submittedName>
</protein>
<dbReference type="GO" id="GO:0005737">
    <property type="term" value="C:cytoplasm"/>
    <property type="evidence" value="ECO:0007669"/>
    <property type="project" value="TreeGrafter"/>
</dbReference>
<organism evidence="3 4">
    <name type="scientific">Telmatocola sphagniphila</name>
    <dbReference type="NCBI Taxonomy" id="1123043"/>
    <lineage>
        <taxon>Bacteria</taxon>
        <taxon>Pseudomonadati</taxon>
        <taxon>Planctomycetota</taxon>
        <taxon>Planctomycetia</taxon>
        <taxon>Gemmatales</taxon>
        <taxon>Gemmataceae</taxon>
    </lineage>
</organism>
<dbReference type="InterPro" id="IPR024654">
    <property type="entry name" value="Calcineurin-like_PHP_lpxH"/>
</dbReference>
<dbReference type="Pfam" id="PF12850">
    <property type="entry name" value="Metallophos_2"/>
    <property type="match status" value="1"/>
</dbReference>
<dbReference type="PANTHER" id="PTHR42850">
    <property type="entry name" value="METALLOPHOSPHOESTERASE"/>
    <property type="match status" value="1"/>
</dbReference>
<dbReference type="PANTHER" id="PTHR42850:SF2">
    <property type="entry name" value="BLL5683 PROTEIN"/>
    <property type="match status" value="1"/>
</dbReference>
<dbReference type="InterPro" id="IPR029052">
    <property type="entry name" value="Metallo-depent_PP-like"/>
</dbReference>
<feature type="domain" description="Calcineurin-like phosphoesterase" evidence="2">
    <location>
        <begin position="1"/>
        <end position="184"/>
    </location>
</feature>
<reference evidence="3" key="1">
    <citation type="submission" date="2021-05" db="EMBL/GenBank/DDBJ databases">
        <title>Complete genome sequence of the cellulolytic planctomycete Telmatocola sphagniphila SP2T and characterization of the first cellulase from planctomycetes.</title>
        <authorList>
            <person name="Rakitin A.L."/>
            <person name="Beletsky A.V."/>
            <person name="Naumoff D.G."/>
            <person name="Kulichevskaya I.S."/>
            <person name="Mardanov A.V."/>
            <person name="Ravin N.V."/>
            <person name="Dedysh S.N."/>
        </authorList>
    </citation>
    <scope>NUCLEOTIDE SEQUENCE</scope>
    <source>
        <strain evidence="3">SP2T</strain>
    </source>
</reference>
<dbReference type="KEGG" id="tsph:KIH39_20025"/>
<evidence type="ECO:0000313" key="4">
    <source>
        <dbReference type="Proteomes" id="UP000676194"/>
    </source>
</evidence>
<evidence type="ECO:0000313" key="3">
    <source>
        <dbReference type="EMBL" id="QVL31116.1"/>
    </source>
</evidence>
<dbReference type="Proteomes" id="UP000676194">
    <property type="component" value="Chromosome"/>
</dbReference>
<keyword evidence="4" id="KW-1185">Reference proteome</keyword>
<evidence type="ECO:0000256" key="1">
    <source>
        <dbReference type="ARBA" id="ARBA00008950"/>
    </source>
</evidence>
<dbReference type="InterPro" id="IPR050126">
    <property type="entry name" value="Ap4A_hydrolase"/>
</dbReference>
<name>A0A8E6B4T0_9BACT</name>
<dbReference type="InterPro" id="IPR011152">
    <property type="entry name" value="Pesterase_MJ0912"/>
</dbReference>
<dbReference type="AlphaFoldDB" id="A0A8E6B4T0"/>
<accession>A0A8E6B4T0</accession>
<comment type="similarity">
    <text evidence="1">Belongs to the metallophosphoesterase superfamily. YfcE family.</text>
</comment>
<dbReference type="SUPFAM" id="SSF56300">
    <property type="entry name" value="Metallo-dependent phosphatases"/>
    <property type="match status" value="1"/>
</dbReference>
<dbReference type="PIRSF" id="PIRSF000883">
    <property type="entry name" value="Pesterase_MJ0912"/>
    <property type="match status" value="1"/>
</dbReference>
<dbReference type="RefSeq" id="WP_213494997.1">
    <property type="nucleotide sequence ID" value="NZ_CP074694.1"/>
</dbReference>
<dbReference type="Gene3D" id="3.60.21.10">
    <property type="match status" value="1"/>
</dbReference>
<sequence length="232" mass="26101">MRILLVSDIHGNWQALQAVQDEFDICLFLGDLVDYGPEPSPCIEWVRKNASYGVRGNHDHGAAQRINTMGNVGFRYLTSVTRPMTIENLTEDERGYLSSLPLTQFLTLDGKRFMLCHASPWDPMDEYAPPDLNFWAPRLEGLNVDYVCVGHTHIPYTLKVGGTTVINPGSIGLPRDGDPRCAYAMIIDHDIQLKRVDYAAHLTMQTVHDGPLPPMAKNMLEEVYTTGKLKMR</sequence>
<dbReference type="GO" id="GO:0016791">
    <property type="term" value="F:phosphatase activity"/>
    <property type="evidence" value="ECO:0007669"/>
    <property type="project" value="TreeGrafter"/>
</dbReference>
<proteinExistence type="inferred from homology"/>